<reference evidence="3" key="1">
    <citation type="submission" date="2021-02" db="EMBL/GenBank/DDBJ databases">
        <authorList>
            <person name="Nowell W R."/>
        </authorList>
    </citation>
    <scope>NUCLEOTIDE SEQUENCE</scope>
</reference>
<proteinExistence type="predicted"/>
<comment type="caution">
    <text evidence="3">The sequence shown here is derived from an EMBL/GenBank/DDBJ whole genome shotgun (WGS) entry which is preliminary data.</text>
</comment>
<dbReference type="Pfam" id="PF25560">
    <property type="entry name" value="DUF7932"/>
    <property type="match status" value="1"/>
</dbReference>
<dbReference type="AlphaFoldDB" id="A0A815UIB9"/>
<evidence type="ECO:0000313" key="5">
    <source>
        <dbReference type="Proteomes" id="UP000663855"/>
    </source>
</evidence>
<gene>
    <name evidence="4" type="ORF">BYL167_LOCUS50845</name>
    <name evidence="3" type="ORF">CJN711_LOCUS28349</name>
</gene>
<feature type="region of interest" description="Disordered" evidence="1">
    <location>
        <begin position="187"/>
        <end position="224"/>
    </location>
</feature>
<feature type="compositionally biased region" description="Gly residues" evidence="1">
    <location>
        <begin position="187"/>
        <end position="222"/>
    </location>
</feature>
<accession>A0A815UIB9</accession>
<sequence>MSIVTEVELPNFPFDVYNVSTRSLVKPVDHVISISGKSGSDGCSGTSGSCGIPGPCGATGGCGSTGGNGSNGFHGHSGRSGTNAQHALIWLEGTIENLNLQLATFHNSNNPSKESTDIDWNLAQLHDDVNYDFQLAKSKGIILLKAVGGDGGNGGKGGNGGIGGDGGSGGHGYDGACGSSTYMQGANGGNGSDGGPGGRGGDGGDGGNGGSGGNGGNAGAGGHVQVRSRDSRLFMLIELDCRAGTKDEGGHGGSSGQYGSGGFGGAGGSGGPDGCSGISGSNGSSGSRGRNGSSGISGFNGRNSRAAMNGSIQYAVVDIDGNIIETSSDKYHASVICYTITDQNNDGIYEPNSDFHITNVKWANNGAMTLPSGSLLSFPSTEYISTDIKDVSVLTGANINQVLLDSHRFKCHLNGTSALSINQPYIQSVKITSQINLLNRLFNGSEVSIMLTCQYPIQIKNIEIPTLLAPNEHAVVTVEFTNLSTRSYGLCQDSAGSVEFIFSTHSLIKFLPMNEKYDYQIMPDGRAYYKINKEISPKSTELIKFKITSHDKSVNHYYKSLFWDIDLLLRDTQIEKRRN</sequence>
<dbReference type="EMBL" id="CAJOBH010157829">
    <property type="protein sequence ID" value="CAF4868221.1"/>
    <property type="molecule type" value="Genomic_DNA"/>
</dbReference>
<feature type="region of interest" description="Disordered" evidence="1">
    <location>
        <begin position="245"/>
        <end position="298"/>
    </location>
</feature>
<feature type="compositionally biased region" description="Low complexity" evidence="1">
    <location>
        <begin position="275"/>
        <end position="298"/>
    </location>
</feature>
<dbReference type="Proteomes" id="UP000681967">
    <property type="component" value="Unassembled WGS sequence"/>
</dbReference>
<evidence type="ECO:0000256" key="1">
    <source>
        <dbReference type="SAM" id="MobiDB-lite"/>
    </source>
</evidence>
<feature type="non-terminal residue" evidence="3">
    <location>
        <position position="579"/>
    </location>
</feature>
<protein>
    <recommendedName>
        <fullName evidence="2">DUF7932 domain-containing protein</fullName>
    </recommendedName>
</protein>
<dbReference type="InterPro" id="IPR057692">
    <property type="entry name" value="DUF7932"/>
</dbReference>
<dbReference type="Proteomes" id="UP000663855">
    <property type="component" value="Unassembled WGS sequence"/>
</dbReference>
<evidence type="ECO:0000259" key="2">
    <source>
        <dbReference type="Pfam" id="PF25560"/>
    </source>
</evidence>
<feature type="compositionally biased region" description="Gly residues" evidence="1">
    <location>
        <begin position="251"/>
        <end position="274"/>
    </location>
</feature>
<evidence type="ECO:0000313" key="3">
    <source>
        <dbReference type="EMBL" id="CAF1520274.1"/>
    </source>
</evidence>
<name>A0A815UIB9_9BILA</name>
<feature type="domain" description="DUF7932" evidence="2">
    <location>
        <begin position="332"/>
        <end position="455"/>
    </location>
</feature>
<evidence type="ECO:0000313" key="4">
    <source>
        <dbReference type="EMBL" id="CAF4868221.1"/>
    </source>
</evidence>
<organism evidence="3 5">
    <name type="scientific">Rotaria magnacalcarata</name>
    <dbReference type="NCBI Taxonomy" id="392030"/>
    <lineage>
        <taxon>Eukaryota</taxon>
        <taxon>Metazoa</taxon>
        <taxon>Spiralia</taxon>
        <taxon>Gnathifera</taxon>
        <taxon>Rotifera</taxon>
        <taxon>Eurotatoria</taxon>
        <taxon>Bdelloidea</taxon>
        <taxon>Philodinida</taxon>
        <taxon>Philodinidae</taxon>
        <taxon>Rotaria</taxon>
    </lineage>
</organism>
<dbReference type="EMBL" id="CAJNOV010013415">
    <property type="protein sequence ID" value="CAF1520274.1"/>
    <property type="molecule type" value="Genomic_DNA"/>
</dbReference>